<reference evidence="2" key="1">
    <citation type="journal article" date="2023" name="Science">
        <title>Genome structures resolve the early diversification of teleost fishes.</title>
        <authorList>
            <person name="Parey E."/>
            <person name="Louis A."/>
            <person name="Montfort J."/>
            <person name="Bouchez O."/>
            <person name="Roques C."/>
            <person name="Iampietro C."/>
            <person name="Lluch J."/>
            <person name="Castinel A."/>
            <person name="Donnadieu C."/>
            <person name="Desvignes T."/>
            <person name="Floi Bucao C."/>
            <person name="Jouanno E."/>
            <person name="Wen M."/>
            <person name="Mejri S."/>
            <person name="Dirks R."/>
            <person name="Jansen H."/>
            <person name="Henkel C."/>
            <person name="Chen W.J."/>
            <person name="Zahm M."/>
            <person name="Cabau C."/>
            <person name="Klopp C."/>
            <person name="Thompson A.W."/>
            <person name="Robinson-Rechavi M."/>
            <person name="Braasch I."/>
            <person name="Lecointre G."/>
            <person name="Bobe J."/>
            <person name="Postlethwait J.H."/>
            <person name="Berthelot C."/>
            <person name="Roest Crollius H."/>
            <person name="Guiguen Y."/>
        </authorList>
    </citation>
    <scope>NUCLEOTIDE SEQUENCE</scope>
    <source>
        <strain evidence="2">NC1722</strain>
    </source>
</reference>
<evidence type="ECO:0000313" key="2">
    <source>
        <dbReference type="EMBL" id="KAJ8406111.1"/>
    </source>
</evidence>
<organism evidence="2 3">
    <name type="scientific">Aldrovandia affinis</name>
    <dbReference type="NCBI Taxonomy" id="143900"/>
    <lineage>
        <taxon>Eukaryota</taxon>
        <taxon>Metazoa</taxon>
        <taxon>Chordata</taxon>
        <taxon>Craniata</taxon>
        <taxon>Vertebrata</taxon>
        <taxon>Euteleostomi</taxon>
        <taxon>Actinopterygii</taxon>
        <taxon>Neopterygii</taxon>
        <taxon>Teleostei</taxon>
        <taxon>Notacanthiformes</taxon>
        <taxon>Halosauridae</taxon>
        <taxon>Aldrovandia</taxon>
    </lineage>
</organism>
<dbReference type="AlphaFoldDB" id="A0AAD7SP41"/>
<protein>
    <submittedName>
        <fullName evidence="2">Uncharacterized protein</fullName>
    </submittedName>
</protein>
<accession>A0AAD7SP41</accession>
<evidence type="ECO:0000256" key="1">
    <source>
        <dbReference type="SAM" id="MobiDB-lite"/>
    </source>
</evidence>
<proteinExistence type="predicted"/>
<evidence type="ECO:0000313" key="3">
    <source>
        <dbReference type="Proteomes" id="UP001221898"/>
    </source>
</evidence>
<feature type="region of interest" description="Disordered" evidence="1">
    <location>
        <begin position="1"/>
        <end position="32"/>
    </location>
</feature>
<name>A0AAD7SP41_9TELE</name>
<dbReference type="EMBL" id="JAINUG010000045">
    <property type="protein sequence ID" value="KAJ8406111.1"/>
    <property type="molecule type" value="Genomic_DNA"/>
</dbReference>
<gene>
    <name evidence="2" type="ORF">AAFF_G00309990</name>
</gene>
<dbReference type="Proteomes" id="UP001221898">
    <property type="component" value="Unassembled WGS sequence"/>
</dbReference>
<keyword evidence="3" id="KW-1185">Reference proteome</keyword>
<comment type="caution">
    <text evidence="2">The sequence shown here is derived from an EMBL/GenBank/DDBJ whole genome shotgun (WGS) entry which is preliminary data.</text>
</comment>
<feature type="compositionally biased region" description="Basic and acidic residues" evidence="1">
    <location>
        <begin position="1"/>
        <end position="10"/>
    </location>
</feature>
<sequence>MEERMVDTGSRRSPGHGGEFPPSLPSSFAAPETTARTASLICFKTKGSEAAEARSCDCGGYAGCGASGRPRQLEREM</sequence>